<sequence length="108" mass="12532">MNSEFLSEAEDEFRESVRYYENEAPGVGIRFIAEVRRGVNFITENPFGAAAVGSGIRRKVLNHFPYSLLYVVESELVVIVAVAHQKRRPRYWRGRLNELRERFGRTKG</sequence>
<evidence type="ECO:0000256" key="1">
    <source>
        <dbReference type="ARBA" id="ARBA00022649"/>
    </source>
</evidence>
<dbReference type="STRING" id="1004156.AYP45_08175"/>
<dbReference type="Gene3D" id="3.30.2310.20">
    <property type="entry name" value="RelE-like"/>
    <property type="match status" value="1"/>
</dbReference>
<dbReference type="Pfam" id="PF05016">
    <property type="entry name" value="ParE_toxin"/>
    <property type="match status" value="1"/>
</dbReference>
<dbReference type="InterPro" id="IPR007712">
    <property type="entry name" value="RelE/ParE_toxin"/>
</dbReference>
<dbReference type="Proteomes" id="UP000189681">
    <property type="component" value="Unassembled WGS sequence"/>
</dbReference>
<accession>A0A1V4ATX3</accession>
<dbReference type="EMBL" id="AYTS01000074">
    <property type="protein sequence ID" value="OOP56584.1"/>
    <property type="molecule type" value="Genomic_DNA"/>
</dbReference>
<comment type="caution">
    <text evidence="2">The sequence shown here is derived from an EMBL/GenBank/DDBJ whole genome shotgun (WGS) entry which is preliminary data.</text>
</comment>
<keyword evidence="1" id="KW-1277">Toxin-antitoxin system</keyword>
<reference evidence="2 3" key="1">
    <citation type="journal article" date="2017" name="Water Res.">
        <title>Discovery and metagenomic analysis of an anammox bacterial enrichment related to Candidatus "Brocadia caroliniensis" in a full-scale glycerol-fed nitritation-denitritation separate centrate treatment process.</title>
        <authorList>
            <person name="Park H."/>
            <person name="Brotto A.C."/>
            <person name="van Loosdrecht M.C."/>
            <person name="Chandran K."/>
        </authorList>
    </citation>
    <scope>NUCLEOTIDE SEQUENCE [LARGE SCALE GENOMIC DNA]</scope>
    <source>
        <strain evidence="2">26THWARD</strain>
    </source>
</reference>
<proteinExistence type="predicted"/>
<protein>
    <recommendedName>
        <fullName evidence="4">Plasmid stabilization protein</fullName>
    </recommendedName>
</protein>
<gene>
    <name evidence="2" type="ORF">AYP45_08175</name>
</gene>
<dbReference type="AlphaFoldDB" id="A0A1V4ATX3"/>
<evidence type="ECO:0000313" key="3">
    <source>
        <dbReference type="Proteomes" id="UP000189681"/>
    </source>
</evidence>
<organism evidence="2 3">
    <name type="scientific">Candidatus Brocadia carolinensis</name>
    <dbReference type="NCBI Taxonomy" id="1004156"/>
    <lineage>
        <taxon>Bacteria</taxon>
        <taxon>Pseudomonadati</taxon>
        <taxon>Planctomycetota</taxon>
        <taxon>Candidatus Brocadiia</taxon>
        <taxon>Candidatus Brocadiales</taxon>
        <taxon>Candidatus Brocadiaceae</taxon>
        <taxon>Candidatus Brocadia</taxon>
    </lineage>
</organism>
<dbReference type="InterPro" id="IPR035093">
    <property type="entry name" value="RelE/ParE_toxin_dom_sf"/>
</dbReference>
<evidence type="ECO:0000313" key="2">
    <source>
        <dbReference type="EMBL" id="OOP56584.1"/>
    </source>
</evidence>
<name>A0A1V4ATX3_9BACT</name>
<evidence type="ECO:0008006" key="4">
    <source>
        <dbReference type="Google" id="ProtNLM"/>
    </source>
</evidence>